<dbReference type="PANTHER" id="PTHR36174:SF2">
    <property type="entry name" value="AMINOACYLTRANSFERASE FEMA"/>
    <property type="match status" value="1"/>
</dbReference>
<protein>
    <recommendedName>
        <fullName evidence="3">Aminoacyltransferase FemA</fullName>
        <ecNumber evidence="2">2.3.2.17</ecNumber>
    </recommendedName>
    <alternativeName>
        <fullName evidence="11">Factor essential for expression of methicillin resistance A</fullName>
    </alternativeName>
    <alternativeName>
        <fullName evidence="10">N-acetylmuramoyl-L-alanyl-D-glutamyl-L-lysyl-(N6-glycyl)-D-alanyl-D-alanine-diphosphoundecaprenyl-N-acetylglucosamine:glycine glycyltransferase</fullName>
    </alternativeName>
</protein>
<dbReference type="GO" id="GO:0009252">
    <property type="term" value="P:peptidoglycan biosynthetic process"/>
    <property type="evidence" value="ECO:0007669"/>
    <property type="project" value="UniProtKB-KW"/>
</dbReference>
<evidence type="ECO:0000256" key="1">
    <source>
        <dbReference type="ARBA" id="ARBA00009943"/>
    </source>
</evidence>
<keyword evidence="9" id="KW-0961">Cell wall biogenesis/degradation</keyword>
<evidence type="ECO:0000256" key="8">
    <source>
        <dbReference type="ARBA" id="ARBA00023315"/>
    </source>
</evidence>
<dbReference type="SUPFAM" id="SSF55729">
    <property type="entry name" value="Acyl-CoA N-acyltransferases (Nat)"/>
    <property type="match status" value="2"/>
</dbReference>
<evidence type="ECO:0000256" key="2">
    <source>
        <dbReference type="ARBA" id="ARBA00012466"/>
    </source>
</evidence>
<reference evidence="13 14" key="1">
    <citation type="submission" date="2018-11" db="EMBL/GenBank/DDBJ databases">
        <authorList>
            <person name="Stevens M.J."/>
            <person name="Cernela N."/>
            <person name="Spoerry Serrano N."/>
            <person name="Schmitt S."/>
            <person name="Schrenzel J."/>
            <person name="Stephan R."/>
        </authorList>
    </citation>
    <scope>NUCLEOTIDE SEQUENCE [LARGE SCALE GENOMIC DNA]</scope>
    <source>
        <strain evidence="13 14">PP422</strain>
    </source>
</reference>
<evidence type="ECO:0000256" key="10">
    <source>
        <dbReference type="ARBA" id="ARBA00030706"/>
    </source>
</evidence>
<dbReference type="Gene3D" id="1.20.58.90">
    <property type="match status" value="1"/>
</dbReference>
<evidence type="ECO:0000256" key="5">
    <source>
        <dbReference type="ARBA" id="ARBA00022679"/>
    </source>
</evidence>
<dbReference type="SUPFAM" id="SSF46589">
    <property type="entry name" value="tRNA-binding arm"/>
    <property type="match status" value="1"/>
</dbReference>
<comment type="caution">
    <text evidence="13">The sequence shown here is derived from an EMBL/GenBank/DDBJ whole genome shotgun (WGS) entry which is preliminary data.</text>
</comment>
<keyword evidence="5 13" id="KW-0808">Transferase</keyword>
<keyword evidence="7" id="KW-0573">Peptidoglycan synthesis</keyword>
<evidence type="ECO:0000313" key="14">
    <source>
        <dbReference type="Proteomes" id="UP000274117"/>
    </source>
</evidence>
<dbReference type="InterPro" id="IPR010978">
    <property type="entry name" value="tRNA-bd_arm"/>
</dbReference>
<accession>A0A3R8TAS1</accession>
<dbReference type="AlphaFoldDB" id="A0A3R8TAS1"/>
<name>A0A3R8TAS1_STRSU</name>
<dbReference type="EC" id="2.3.2.17" evidence="2"/>
<evidence type="ECO:0000256" key="3">
    <source>
        <dbReference type="ARBA" id="ARBA00016236"/>
    </source>
</evidence>
<dbReference type="InterPro" id="IPR003447">
    <property type="entry name" value="FEMABX"/>
</dbReference>
<evidence type="ECO:0000256" key="7">
    <source>
        <dbReference type="ARBA" id="ARBA00022984"/>
    </source>
</evidence>
<dbReference type="PROSITE" id="PS51191">
    <property type="entry name" value="FEMABX"/>
    <property type="match status" value="1"/>
</dbReference>
<dbReference type="InterPro" id="IPR050644">
    <property type="entry name" value="PG_Glycine_Bridge_Synth"/>
</dbReference>
<dbReference type="GO" id="GO:0000166">
    <property type="term" value="F:nucleotide binding"/>
    <property type="evidence" value="ECO:0007669"/>
    <property type="project" value="InterPro"/>
</dbReference>
<dbReference type="GO" id="GO:0008360">
    <property type="term" value="P:regulation of cell shape"/>
    <property type="evidence" value="ECO:0007669"/>
    <property type="project" value="UniProtKB-KW"/>
</dbReference>
<dbReference type="PANTHER" id="PTHR36174">
    <property type="entry name" value="LIPID II:GLYCINE GLYCYLTRANSFERASE"/>
    <property type="match status" value="1"/>
</dbReference>
<evidence type="ECO:0000256" key="11">
    <source>
        <dbReference type="ARBA" id="ARBA00032233"/>
    </source>
</evidence>
<keyword evidence="8 13" id="KW-0012">Acyltransferase</keyword>
<comment type="catalytic activity">
    <reaction evidence="12">
        <text>beta-D-GlcNAc-(1-&gt;4)-Mur2Ac(oyl-L-Ala-D-isoglutaminyl-L-Lys-(N(6)-Gly)-D-Ala-D-Ala)-di-trans,octa-cis-undecaprenyl diphosphate + 2 glycyl-tRNA(Gly) = MurNAc-L-Ala-D-isoglutaminyl-L-Lys-(N(6)-tri-Gly)-D-Ala-D-Ala-diphospho-di-trans,octa-cis-undecaprenyl-GlcNAc + 2 tRNA(Gly) + 2 H(+)</text>
        <dbReference type="Rhea" id="RHEA:30439"/>
        <dbReference type="Rhea" id="RHEA-COMP:9664"/>
        <dbReference type="Rhea" id="RHEA-COMP:9683"/>
        <dbReference type="ChEBI" id="CHEBI:15378"/>
        <dbReference type="ChEBI" id="CHEBI:62234"/>
        <dbReference type="ChEBI" id="CHEBI:62235"/>
        <dbReference type="ChEBI" id="CHEBI:78442"/>
        <dbReference type="ChEBI" id="CHEBI:78522"/>
        <dbReference type="EC" id="2.3.2.17"/>
    </reaction>
</comment>
<dbReference type="EMBL" id="RSDO01000004">
    <property type="protein sequence ID" value="RRR54338.1"/>
    <property type="molecule type" value="Genomic_DNA"/>
</dbReference>
<dbReference type="InterPro" id="IPR016181">
    <property type="entry name" value="Acyl_CoA_acyltransferase"/>
</dbReference>
<dbReference type="Proteomes" id="UP000274117">
    <property type="component" value="Unassembled WGS sequence"/>
</dbReference>
<keyword evidence="4" id="KW-0963">Cytoplasm</keyword>
<dbReference type="GO" id="GO:0071555">
    <property type="term" value="P:cell wall organization"/>
    <property type="evidence" value="ECO:0007669"/>
    <property type="project" value="UniProtKB-KW"/>
</dbReference>
<dbReference type="Gene3D" id="3.40.630.30">
    <property type="match status" value="2"/>
</dbReference>
<evidence type="ECO:0000256" key="6">
    <source>
        <dbReference type="ARBA" id="ARBA00022960"/>
    </source>
</evidence>
<evidence type="ECO:0000256" key="9">
    <source>
        <dbReference type="ARBA" id="ARBA00023316"/>
    </source>
</evidence>
<comment type="similarity">
    <text evidence="1">Belongs to the FemABX family.</text>
</comment>
<evidence type="ECO:0000256" key="4">
    <source>
        <dbReference type="ARBA" id="ARBA00022490"/>
    </source>
</evidence>
<gene>
    <name evidence="13" type="ORF">EI998_03440</name>
</gene>
<sequence>MTFTILTDTEFETFVNSQEKTSFEQSLEMAKLRQARGYDVHLLGYKDDNGQVQVAALSYFQKVAGGKKLEIYYGPVYTTAQYLEAFLEELKAYSKTNRVLELGIFPAEPYQLYTSEGQPMSNPDQDLLDLYEKHQFKHQSFKTGYEGNQLFWHYVKDLKDLNKQSLQKSFTKNGKATVKKAGTFGIKIRSLKKEELHLFKEITSSTSERREYHDKSLEYYHQFYDSFGDKAEFMYATLNFQDYHDNLERDQSKLGKNIDKLKTELEINPNSTKKQNQLRELSSQFETFTTRKAEAREFIQKYGQQDVPLAASLFIYTPQEAVYLFSGSYTEFNRFYAPALLQEHVMNQAIQRGIPFYNFLGITGIFDGSDGVLRFKQNFNGYIVRKMGTFTYSPNPFKQKFIHTIKKILGRY</sequence>
<evidence type="ECO:0000256" key="12">
    <source>
        <dbReference type="ARBA" id="ARBA00047483"/>
    </source>
</evidence>
<proteinExistence type="inferred from homology"/>
<reference evidence="13 14" key="2">
    <citation type="submission" date="2018-12" db="EMBL/GenBank/DDBJ databases">
        <title>Whole-genome sequences of fifteen clinical Streptococcus suis strains isolated from pigs between 2006 and 2018.</title>
        <authorList>
            <person name="Stevens M.J.A."/>
            <person name="Cernela N."/>
            <person name="Spoerry Serrano N."/>
            <person name="Schmitt S."/>
            <person name="Schrenzel J."/>
            <person name="Stephan R."/>
        </authorList>
    </citation>
    <scope>NUCLEOTIDE SEQUENCE [LARGE SCALE GENOMIC DNA]</scope>
    <source>
        <strain evidence="13 14">PP422</strain>
    </source>
</reference>
<dbReference type="Pfam" id="PF02388">
    <property type="entry name" value="FemAB"/>
    <property type="match status" value="1"/>
</dbReference>
<evidence type="ECO:0000313" key="13">
    <source>
        <dbReference type="EMBL" id="RRR54338.1"/>
    </source>
</evidence>
<dbReference type="GO" id="GO:0016755">
    <property type="term" value="F:aminoacyltransferase activity"/>
    <property type="evidence" value="ECO:0007669"/>
    <property type="project" value="InterPro"/>
</dbReference>
<keyword evidence="6" id="KW-0133">Cell shape</keyword>
<organism evidence="13 14">
    <name type="scientific">Streptococcus suis</name>
    <dbReference type="NCBI Taxonomy" id="1307"/>
    <lineage>
        <taxon>Bacteria</taxon>
        <taxon>Bacillati</taxon>
        <taxon>Bacillota</taxon>
        <taxon>Bacilli</taxon>
        <taxon>Lactobacillales</taxon>
        <taxon>Streptococcaceae</taxon>
        <taxon>Streptococcus</taxon>
    </lineage>
</organism>